<evidence type="ECO:0000313" key="2">
    <source>
        <dbReference type="Proteomes" id="UP000708208"/>
    </source>
</evidence>
<protein>
    <submittedName>
        <fullName evidence="1">Uncharacterized protein</fullName>
    </submittedName>
</protein>
<comment type="caution">
    <text evidence="1">The sequence shown here is derived from an EMBL/GenBank/DDBJ whole genome shotgun (WGS) entry which is preliminary data.</text>
</comment>
<sequence>IRVYDSCVVTVYWCTIDENSKPLRSIYYIHSIQASAHPKTEIKR</sequence>
<feature type="non-terminal residue" evidence="1">
    <location>
        <position position="1"/>
    </location>
</feature>
<keyword evidence="2" id="KW-1185">Reference proteome</keyword>
<organism evidence="1 2">
    <name type="scientific">Allacma fusca</name>
    <dbReference type="NCBI Taxonomy" id="39272"/>
    <lineage>
        <taxon>Eukaryota</taxon>
        <taxon>Metazoa</taxon>
        <taxon>Ecdysozoa</taxon>
        <taxon>Arthropoda</taxon>
        <taxon>Hexapoda</taxon>
        <taxon>Collembola</taxon>
        <taxon>Symphypleona</taxon>
        <taxon>Sminthuridae</taxon>
        <taxon>Allacma</taxon>
    </lineage>
</organism>
<gene>
    <name evidence="1" type="ORF">AFUS01_LOCUS44710</name>
</gene>
<accession>A0A8J2LN62</accession>
<dbReference type="Proteomes" id="UP000708208">
    <property type="component" value="Unassembled WGS sequence"/>
</dbReference>
<name>A0A8J2LN62_9HEXA</name>
<evidence type="ECO:0000313" key="1">
    <source>
        <dbReference type="EMBL" id="CAG7835324.1"/>
    </source>
</evidence>
<dbReference type="EMBL" id="CAJVCH010570593">
    <property type="protein sequence ID" value="CAG7835324.1"/>
    <property type="molecule type" value="Genomic_DNA"/>
</dbReference>
<proteinExistence type="predicted"/>
<dbReference type="AlphaFoldDB" id="A0A8J2LN62"/>
<reference evidence="1" key="1">
    <citation type="submission" date="2021-06" db="EMBL/GenBank/DDBJ databases">
        <authorList>
            <person name="Hodson N. C."/>
            <person name="Mongue J. A."/>
            <person name="Jaron S. K."/>
        </authorList>
    </citation>
    <scope>NUCLEOTIDE SEQUENCE</scope>
</reference>